<evidence type="ECO:0000256" key="4">
    <source>
        <dbReference type="PROSITE-ProRule" id="PRU00723"/>
    </source>
</evidence>
<evidence type="ECO:0000256" key="2">
    <source>
        <dbReference type="ARBA" id="ARBA00022771"/>
    </source>
</evidence>
<evidence type="ECO:0000256" key="6">
    <source>
        <dbReference type="SAM" id="MobiDB-lite"/>
    </source>
</evidence>
<organism evidence="8 9">
    <name type="scientific">Exophiala bonariae</name>
    <dbReference type="NCBI Taxonomy" id="1690606"/>
    <lineage>
        <taxon>Eukaryota</taxon>
        <taxon>Fungi</taxon>
        <taxon>Dikarya</taxon>
        <taxon>Ascomycota</taxon>
        <taxon>Pezizomycotina</taxon>
        <taxon>Eurotiomycetes</taxon>
        <taxon>Chaetothyriomycetidae</taxon>
        <taxon>Chaetothyriales</taxon>
        <taxon>Herpotrichiellaceae</taxon>
        <taxon>Exophiala</taxon>
    </lineage>
</organism>
<dbReference type="InterPro" id="IPR057654">
    <property type="entry name" value="Znf-CCCH_tandem"/>
</dbReference>
<evidence type="ECO:0000256" key="1">
    <source>
        <dbReference type="ARBA" id="ARBA00022723"/>
    </source>
</evidence>
<feature type="coiled-coil region" evidence="5">
    <location>
        <begin position="22"/>
        <end position="49"/>
    </location>
</feature>
<evidence type="ECO:0000256" key="5">
    <source>
        <dbReference type="SAM" id="Coils"/>
    </source>
</evidence>
<dbReference type="PANTHER" id="PTHR37543:SF1">
    <property type="entry name" value="CCCH ZINC FINGER DNA BINDING PROTEIN (AFU_ORTHOLOGUE AFUA_5G12760)"/>
    <property type="match status" value="1"/>
</dbReference>
<reference evidence="8 9" key="1">
    <citation type="submission" date="2023-08" db="EMBL/GenBank/DDBJ databases">
        <title>Black Yeasts Isolated from many extreme environments.</title>
        <authorList>
            <person name="Coleine C."/>
            <person name="Stajich J.E."/>
            <person name="Selbmann L."/>
        </authorList>
    </citation>
    <scope>NUCLEOTIDE SEQUENCE [LARGE SCALE GENOMIC DNA]</scope>
    <source>
        <strain evidence="8 9">CCFEE 5792</strain>
    </source>
</reference>
<protein>
    <recommendedName>
        <fullName evidence="7">C3H1-type domain-containing protein</fullName>
    </recommendedName>
</protein>
<dbReference type="PANTHER" id="PTHR37543">
    <property type="entry name" value="CCCH ZINC FINGER DNA BINDING PROTEIN (AFU_ORTHOLOGUE AFUA_5G12760)"/>
    <property type="match status" value="1"/>
</dbReference>
<keyword evidence="5" id="KW-0175">Coiled coil</keyword>
<dbReference type="InterPro" id="IPR036855">
    <property type="entry name" value="Znf_CCCH_sf"/>
</dbReference>
<dbReference type="EMBL" id="JAVRRD010000002">
    <property type="protein sequence ID" value="KAK5062808.1"/>
    <property type="molecule type" value="Genomic_DNA"/>
</dbReference>
<evidence type="ECO:0000313" key="8">
    <source>
        <dbReference type="EMBL" id="KAK5062808.1"/>
    </source>
</evidence>
<evidence type="ECO:0000256" key="3">
    <source>
        <dbReference type="ARBA" id="ARBA00022833"/>
    </source>
</evidence>
<feature type="domain" description="C3H1-type" evidence="7">
    <location>
        <begin position="637"/>
        <end position="665"/>
    </location>
</feature>
<dbReference type="Pfam" id="PF25540">
    <property type="entry name" value="DUF7923"/>
    <property type="match status" value="2"/>
</dbReference>
<gene>
    <name evidence="8" type="ORF">LTR84_004883</name>
</gene>
<feature type="zinc finger region" description="C3H1-type" evidence="4">
    <location>
        <begin position="637"/>
        <end position="665"/>
    </location>
</feature>
<dbReference type="SMART" id="SM00356">
    <property type="entry name" value="ZnF_C3H1"/>
    <property type="match status" value="1"/>
</dbReference>
<accession>A0AAV9NN58</accession>
<dbReference type="GO" id="GO:0008270">
    <property type="term" value="F:zinc ion binding"/>
    <property type="evidence" value="ECO:0007669"/>
    <property type="project" value="UniProtKB-KW"/>
</dbReference>
<proteinExistence type="predicted"/>
<dbReference type="Gene3D" id="6.10.250.3220">
    <property type="match status" value="1"/>
</dbReference>
<evidence type="ECO:0000313" key="9">
    <source>
        <dbReference type="Proteomes" id="UP001358417"/>
    </source>
</evidence>
<dbReference type="Pfam" id="PF25542">
    <property type="entry name" value="zf-CCCH_12"/>
    <property type="match status" value="1"/>
</dbReference>
<dbReference type="SUPFAM" id="SSF90229">
    <property type="entry name" value="CCCH zinc finger"/>
    <property type="match status" value="1"/>
</dbReference>
<sequence>MSSLSERIELVKQHDAEKADLFKALVDQFKALEEEKQKIQQELELSRYLCEKQLVDLKVKAQDVNNLQKTMDCDPFVLLLVDGDITKFLDEYIKRGAPGGHDAARDLRNAVYSHFQPKPNFLLDTKIIIHIFANIAGMIKTYQDSKIMSDPVVVRQFLQGFNREHALSHFIDAGDDKEAADSKVKGSGDSSYAGFFRQFSLTTQVCSRIVLVESVPFATKFSEVADKFEKTEFKTIFRETKIDTRRLSFRDEAAGRSRGSPPPSHASPSYASTVKHAGQSQTDVDLTKDMTGSTGPERPDGRKIYLNKDGYRVDKDDMLAQFEQLTAQHDSVKRELSMAQDTARTYYERMLQAQSDATRIIETVVEGDRFVLVLVDADSVPFVDDFVAKGMIGGEDAGKHLRIAVEAYHKLNSNYHPDDRIIIRAFANVLGSWRTYKAARTIADELVFHQFIAGFNRSHPLSDFVDAGSHKEAADTKIKANFELFYRNRHCQHILFAGSADSGYAGFLSQFSRPNEVNEKITLVEGPAFPFDLRKVAQGFRYTTFPAVFRSSKIQLPVGQTSVMTGLKRPGPELISNRERPSPTTVRTGIITPPTPQSSSGPVSSRPVVLPPIILNRFEQRIDTPLQIDKDYMQHLYQNLKLCNNFYLKGYCPYGSKCEFDHSQNLSPIQLDTFRHKARSSSCRTSFCQDPTCCLGHLCPRGTGCNINLCKFAPEMHNPDTTELYVYNPATNTKQQIPPA</sequence>
<keyword evidence="1 4" id="KW-0479">Metal-binding</keyword>
<dbReference type="InterPro" id="IPR000571">
    <property type="entry name" value="Znf_CCCH"/>
</dbReference>
<feature type="compositionally biased region" description="Polar residues" evidence="6">
    <location>
        <begin position="278"/>
        <end position="294"/>
    </location>
</feature>
<feature type="region of interest" description="Disordered" evidence="6">
    <location>
        <begin position="567"/>
        <end position="605"/>
    </location>
</feature>
<dbReference type="RefSeq" id="XP_064711080.1">
    <property type="nucleotide sequence ID" value="XM_064848456.1"/>
</dbReference>
<keyword evidence="9" id="KW-1185">Reference proteome</keyword>
<dbReference type="GeneID" id="89973061"/>
<dbReference type="Proteomes" id="UP001358417">
    <property type="component" value="Unassembled WGS sequence"/>
</dbReference>
<dbReference type="InterPro" id="IPR057683">
    <property type="entry name" value="DUF7923"/>
</dbReference>
<keyword evidence="2 4" id="KW-0863">Zinc-finger</keyword>
<comment type="caution">
    <text evidence="8">The sequence shown here is derived from an EMBL/GenBank/DDBJ whole genome shotgun (WGS) entry which is preliminary data.</text>
</comment>
<dbReference type="AlphaFoldDB" id="A0AAV9NN58"/>
<feature type="coiled-coil region" evidence="5">
    <location>
        <begin position="315"/>
        <end position="342"/>
    </location>
</feature>
<keyword evidence="3 4" id="KW-0862">Zinc</keyword>
<dbReference type="Pfam" id="PF25543">
    <property type="entry name" value="zf-CCCH_tandem"/>
    <property type="match status" value="1"/>
</dbReference>
<name>A0AAV9NN58_9EURO</name>
<dbReference type="PROSITE" id="PS50103">
    <property type="entry name" value="ZF_C3H1"/>
    <property type="match status" value="1"/>
</dbReference>
<evidence type="ECO:0000259" key="7">
    <source>
        <dbReference type="PROSITE" id="PS50103"/>
    </source>
</evidence>
<feature type="region of interest" description="Disordered" evidence="6">
    <location>
        <begin position="248"/>
        <end position="304"/>
    </location>
</feature>